<reference evidence="2 3" key="1">
    <citation type="journal article" date="2021" name="Elife">
        <title>Chloroplast acquisition without the gene transfer in kleptoplastic sea slugs, Plakobranchus ocellatus.</title>
        <authorList>
            <person name="Maeda T."/>
            <person name="Takahashi S."/>
            <person name="Yoshida T."/>
            <person name="Shimamura S."/>
            <person name="Takaki Y."/>
            <person name="Nagai Y."/>
            <person name="Toyoda A."/>
            <person name="Suzuki Y."/>
            <person name="Arimoto A."/>
            <person name="Ishii H."/>
            <person name="Satoh N."/>
            <person name="Nishiyama T."/>
            <person name="Hasebe M."/>
            <person name="Maruyama T."/>
            <person name="Minagawa J."/>
            <person name="Obokata J."/>
            <person name="Shigenobu S."/>
        </authorList>
    </citation>
    <scope>NUCLEOTIDE SEQUENCE [LARGE SCALE GENOMIC DNA]</scope>
</reference>
<accession>A0AAV4BH98</accession>
<protein>
    <submittedName>
        <fullName evidence="2">Uncharacterized protein</fullName>
    </submittedName>
</protein>
<dbReference type="EMBL" id="BLXT01004984">
    <property type="protein sequence ID" value="GFO18757.1"/>
    <property type="molecule type" value="Genomic_DNA"/>
</dbReference>
<gene>
    <name evidence="2" type="ORF">PoB_004526200</name>
</gene>
<feature type="region of interest" description="Disordered" evidence="1">
    <location>
        <begin position="1"/>
        <end position="31"/>
    </location>
</feature>
<evidence type="ECO:0000313" key="3">
    <source>
        <dbReference type="Proteomes" id="UP000735302"/>
    </source>
</evidence>
<dbReference type="Proteomes" id="UP000735302">
    <property type="component" value="Unassembled WGS sequence"/>
</dbReference>
<keyword evidence="3" id="KW-1185">Reference proteome</keyword>
<sequence>MRKKRMKRQKKPKSNAFQSNRETGVSGGEGRGCLFAGRGELVDPLKYDLVEEGFVERHHTCDTEEQWIKAFGHGDHSGSRTLDKADTLATEAPTPQKTETPLSDR</sequence>
<name>A0AAV4BH98_9GAST</name>
<feature type="region of interest" description="Disordered" evidence="1">
    <location>
        <begin position="72"/>
        <end position="105"/>
    </location>
</feature>
<dbReference type="AlphaFoldDB" id="A0AAV4BH98"/>
<feature type="compositionally biased region" description="Basic and acidic residues" evidence="1">
    <location>
        <begin position="72"/>
        <end position="86"/>
    </location>
</feature>
<feature type="compositionally biased region" description="Polar residues" evidence="1">
    <location>
        <begin position="93"/>
        <end position="105"/>
    </location>
</feature>
<comment type="caution">
    <text evidence="2">The sequence shown here is derived from an EMBL/GenBank/DDBJ whole genome shotgun (WGS) entry which is preliminary data.</text>
</comment>
<feature type="compositionally biased region" description="Basic residues" evidence="1">
    <location>
        <begin position="1"/>
        <end position="13"/>
    </location>
</feature>
<evidence type="ECO:0000256" key="1">
    <source>
        <dbReference type="SAM" id="MobiDB-lite"/>
    </source>
</evidence>
<evidence type="ECO:0000313" key="2">
    <source>
        <dbReference type="EMBL" id="GFO18757.1"/>
    </source>
</evidence>
<organism evidence="2 3">
    <name type="scientific">Plakobranchus ocellatus</name>
    <dbReference type="NCBI Taxonomy" id="259542"/>
    <lineage>
        <taxon>Eukaryota</taxon>
        <taxon>Metazoa</taxon>
        <taxon>Spiralia</taxon>
        <taxon>Lophotrochozoa</taxon>
        <taxon>Mollusca</taxon>
        <taxon>Gastropoda</taxon>
        <taxon>Heterobranchia</taxon>
        <taxon>Euthyneura</taxon>
        <taxon>Panpulmonata</taxon>
        <taxon>Sacoglossa</taxon>
        <taxon>Placobranchoidea</taxon>
        <taxon>Plakobranchidae</taxon>
        <taxon>Plakobranchus</taxon>
    </lineage>
</organism>
<proteinExistence type="predicted"/>